<gene>
    <name evidence="1" type="ORF">GLOINDRAFT_349248</name>
</gene>
<protein>
    <submittedName>
        <fullName evidence="1">Uncharacterized protein</fullName>
    </submittedName>
</protein>
<reference evidence="1" key="1">
    <citation type="submission" date="2013-07" db="EMBL/GenBank/DDBJ databases">
        <title>The genome of an arbuscular mycorrhizal fungus provides insights into the evolution of the oldest plant symbiosis.</title>
        <authorList>
            <consortium name="DOE Joint Genome Institute"/>
            <person name="Tisserant E."/>
            <person name="Malbreil M."/>
            <person name="Kuo A."/>
            <person name="Kohler A."/>
            <person name="Symeonidi A."/>
            <person name="Balestrini R."/>
            <person name="Charron P."/>
            <person name="Duensing N."/>
            <person name="Frei-dit-Frey N."/>
            <person name="Gianinazzi-Pearson V."/>
            <person name="Gilbert B."/>
            <person name="Handa Y."/>
            <person name="Hijri M."/>
            <person name="Kaul R."/>
            <person name="Kawaguchi M."/>
            <person name="Krajinski F."/>
            <person name="Lammers P."/>
            <person name="Lapierre D."/>
            <person name="Masclaux F.G."/>
            <person name="Murat C."/>
            <person name="Morin E."/>
            <person name="Ndikumana S."/>
            <person name="Pagni M."/>
            <person name="Petitpierre D."/>
            <person name="Requena N."/>
            <person name="Rosikiewicz P."/>
            <person name="Riley R."/>
            <person name="Saito K."/>
            <person name="San Clemente H."/>
            <person name="Shapiro H."/>
            <person name="van Tuinen D."/>
            <person name="Becard G."/>
            <person name="Bonfante P."/>
            <person name="Paszkowski U."/>
            <person name="Shachar-Hill Y."/>
            <person name="Young J.P."/>
            <person name="Sanders I.R."/>
            <person name="Henrissat B."/>
            <person name="Rensing S.A."/>
            <person name="Grigoriev I.V."/>
            <person name="Corradi N."/>
            <person name="Roux C."/>
            <person name="Martin F."/>
        </authorList>
    </citation>
    <scope>NUCLEOTIDE SEQUENCE</scope>
    <source>
        <strain evidence="1">DAOM 197198</strain>
    </source>
</reference>
<name>U9TIV6_RHIID</name>
<organism evidence="1">
    <name type="scientific">Rhizophagus irregularis (strain DAOM 181602 / DAOM 197198 / MUCL 43194)</name>
    <name type="common">Arbuscular mycorrhizal fungus</name>
    <name type="synonym">Glomus intraradices</name>
    <dbReference type="NCBI Taxonomy" id="747089"/>
    <lineage>
        <taxon>Eukaryota</taxon>
        <taxon>Fungi</taxon>
        <taxon>Fungi incertae sedis</taxon>
        <taxon>Mucoromycota</taxon>
        <taxon>Glomeromycotina</taxon>
        <taxon>Glomeromycetes</taxon>
        <taxon>Glomerales</taxon>
        <taxon>Glomeraceae</taxon>
        <taxon>Rhizophagus</taxon>
    </lineage>
</organism>
<accession>U9TIV6</accession>
<sequence length="54" mass="6233">MNNGYTASIFDCRERNSNIIVPLRIWYEFPIIQLGHKGNCVLPESKKSKKNIVP</sequence>
<proteinExistence type="predicted"/>
<dbReference type="EMBL" id="KI289576">
    <property type="protein sequence ID" value="ESA08099.1"/>
    <property type="molecule type" value="Genomic_DNA"/>
</dbReference>
<dbReference type="HOGENOM" id="CLU_3051541_0_0_1"/>
<evidence type="ECO:0000313" key="1">
    <source>
        <dbReference type="EMBL" id="ESA08099.1"/>
    </source>
</evidence>
<dbReference type="AlphaFoldDB" id="U9TIV6"/>